<evidence type="ECO:0000313" key="1">
    <source>
        <dbReference type="EnsemblPlants" id="TuG1812G0500003096.01.T03"/>
    </source>
</evidence>
<reference evidence="1" key="3">
    <citation type="submission" date="2022-06" db="UniProtKB">
        <authorList>
            <consortium name="EnsemblPlants"/>
        </authorList>
    </citation>
    <scope>IDENTIFICATION</scope>
</reference>
<protein>
    <submittedName>
        <fullName evidence="1">Uncharacterized protein</fullName>
    </submittedName>
</protein>
<dbReference type="AlphaFoldDB" id="A0A8R7QDY8"/>
<dbReference type="Proteomes" id="UP000015106">
    <property type="component" value="Chromosome 5"/>
</dbReference>
<reference evidence="1" key="2">
    <citation type="submission" date="2018-03" db="EMBL/GenBank/DDBJ databases">
        <title>The Triticum urartu genome reveals the dynamic nature of wheat genome evolution.</title>
        <authorList>
            <person name="Ling H."/>
            <person name="Ma B."/>
            <person name="Shi X."/>
            <person name="Liu H."/>
            <person name="Dong L."/>
            <person name="Sun H."/>
            <person name="Cao Y."/>
            <person name="Gao Q."/>
            <person name="Zheng S."/>
            <person name="Li Y."/>
            <person name="Yu Y."/>
            <person name="Du H."/>
            <person name="Qi M."/>
            <person name="Li Y."/>
            <person name="Yu H."/>
            <person name="Cui Y."/>
            <person name="Wang N."/>
            <person name="Chen C."/>
            <person name="Wu H."/>
            <person name="Zhao Y."/>
            <person name="Zhang J."/>
            <person name="Li Y."/>
            <person name="Zhou W."/>
            <person name="Zhang B."/>
            <person name="Hu W."/>
            <person name="Eijk M."/>
            <person name="Tang J."/>
            <person name="Witsenboer H."/>
            <person name="Zhao S."/>
            <person name="Li Z."/>
            <person name="Zhang A."/>
            <person name="Wang D."/>
            <person name="Liang C."/>
        </authorList>
    </citation>
    <scope>NUCLEOTIDE SEQUENCE [LARGE SCALE GENOMIC DNA]</scope>
    <source>
        <strain evidence="1">cv. G1812</strain>
    </source>
</reference>
<keyword evidence="2" id="KW-1185">Reference proteome</keyword>
<accession>A0A8R7QDY8</accession>
<proteinExistence type="predicted"/>
<dbReference type="Gramene" id="TuG1812G0500003096.01.T03">
    <property type="protein sequence ID" value="TuG1812G0500003096.01.T03"/>
    <property type="gene ID" value="TuG1812G0500003096.01"/>
</dbReference>
<sequence length="178" mass="20431">MSSRGSDCRHHRRLHLKLLLDAVVPDEHHPHPTVPDELLPNGHILSCTTSTTARRTTSTYPLDQDCVHHLDFTPKNISLPFARSAPAGLLGTKECLNTTLVFSSLEKQHQLGMQIHQYMCMHLIGGEILHGYPRNEPRTIKCFHNLALVMMHYFVKCGVYSRRQQRDLLVYICQDWKP</sequence>
<name>A0A8R7QDY8_TRIUA</name>
<dbReference type="EnsemblPlants" id="TuG1812G0500003096.01.T03">
    <property type="protein sequence ID" value="TuG1812G0500003096.01.T03"/>
    <property type="gene ID" value="TuG1812G0500003096.01"/>
</dbReference>
<reference evidence="2" key="1">
    <citation type="journal article" date="2013" name="Nature">
        <title>Draft genome of the wheat A-genome progenitor Triticum urartu.</title>
        <authorList>
            <person name="Ling H.Q."/>
            <person name="Zhao S."/>
            <person name="Liu D."/>
            <person name="Wang J."/>
            <person name="Sun H."/>
            <person name="Zhang C."/>
            <person name="Fan H."/>
            <person name="Li D."/>
            <person name="Dong L."/>
            <person name="Tao Y."/>
            <person name="Gao C."/>
            <person name="Wu H."/>
            <person name="Li Y."/>
            <person name="Cui Y."/>
            <person name="Guo X."/>
            <person name="Zheng S."/>
            <person name="Wang B."/>
            <person name="Yu K."/>
            <person name="Liang Q."/>
            <person name="Yang W."/>
            <person name="Lou X."/>
            <person name="Chen J."/>
            <person name="Feng M."/>
            <person name="Jian J."/>
            <person name="Zhang X."/>
            <person name="Luo G."/>
            <person name="Jiang Y."/>
            <person name="Liu J."/>
            <person name="Wang Z."/>
            <person name="Sha Y."/>
            <person name="Zhang B."/>
            <person name="Wu H."/>
            <person name="Tang D."/>
            <person name="Shen Q."/>
            <person name="Xue P."/>
            <person name="Zou S."/>
            <person name="Wang X."/>
            <person name="Liu X."/>
            <person name="Wang F."/>
            <person name="Yang Y."/>
            <person name="An X."/>
            <person name="Dong Z."/>
            <person name="Zhang K."/>
            <person name="Zhang X."/>
            <person name="Luo M.C."/>
            <person name="Dvorak J."/>
            <person name="Tong Y."/>
            <person name="Wang J."/>
            <person name="Yang H."/>
            <person name="Li Z."/>
            <person name="Wang D."/>
            <person name="Zhang A."/>
            <person name="Wang J."/>
        </authorList>
    </citation>
    <scope>NUCLEOTIDE SEQUENCE</scope>
    <source>
        <strain evidence="2">cv. G1812</strain>
    </source>
</reference>
<evidence type="ECO:0000313" key="2">
    <source>
        <dbReference type="Proteomes" id="UP000015106"/>
    </source>
</evidence>
<organism evidence="1 2">
    <name type="scientific">Triticum urartu</name>
    <name type="common">Red wild einkorn</name>
    <name type="synonym">Crithodium urartu</name>
    <dbReference type="NCBI Taxonomy" id="4572"/>
    <lineage>
        <taxon>Eukaryota</taxon>
        <taxon>Viridiplantae</taxon>
        <taxon>Streptophyta</taxon>
        <taxon>Embryophyta</taxon>
        <taxon>Tracheophyta</taxon>
        <taxon>Spermatophyta</taxon>
        <taxon>Magnoliopsida</taxon>
        <taxon>Liliopsida</taxon>
        <taxon>Poales</taxon>
        <taxon>Poaceae</taxon>
        <taxon>BOP clade</taxon>
        <taxon>Pooideae</taxon>
        <taxon>Triticodae</taxon>
        <taxon>Triticeae</taxon>
        <taxon>Triticinae</taxon>
        <taxon>Triticum</taxon>
    </lineage>
</organism>